<proteinExistence type="predicted"/>
<reference evidence="2" key="1">
    <citation type="journal article" date="2020" name="Fungal Divers.">
        <title>Resolving the Mortierellaceae phylogeny through synthesis of multi-gene phylogenetics and phylogenomics.</title>
        <authorList>
            <person name="Vandepol N."/>
            <person name="Liber J."/>
            <person name="Desiro A."/>
            <person name="Na H."/>
            <person name="Kennedy M."/>
            <person name="Barry K."/>
            <person name="Grigoriev I.V."/>
            <person name="Miller A.N."/>
            <person name="O'Donnell K."/>
            <person name="Stajich J.E."/>
            <person name="Bonito G."/>
        </authorList>
    </citation>
    <scope>NUCLEOTIDE SEQUENCE</scope>
    <source>
        <strain evidence="2">MES-2147</strain>
    </source>
</reference>
<evidence type="ECO:0000313" key="3">
    <source>
        <dbReference type="Proteomes" id="UP000749646"/>
    </source>
</evidence>
<organism evidence="2 3">
    <name type="scientific">Modicella reniformis</name>
    <dbReference type="NCBI Taxonomy" id="1440133"/>
    <lineage>
        <taxon>Eukaryota</taxon>
        <taxon>Fungi</taxon>
        <taxon>Fungi incertae sedis</taxon>
        <taxon>Mucoromycota</taxon>
        <taxon>Mortierellomycotina</taxon>
        <taxon>Mortierellomycetes</taxon>
        <taxon>Mortierellales</taxon>
        <taxon>Mortierellaceae</taxon>
        <taxon>Modicella</taxon>
    </lineage>
</organism>
<feature type="domain" description="SPT23/MGA2-like DNA-binding" evidence="1">
    <location>
        <begin position="2"/>
        <end position="57"/>
    </location>
</feature>
<gene>
    <name evidence="2" type="ORF">BGZ65_012918</name>
</gene>
<dbReference type="Proteomes" id="UP000749646">
    <property type="component" value="Unassembled WGS sequence"/>
</dbReference>
<comment type="caution">
    <text evidence="2">The sequence shown here is derived from an EMBL/GenBank/DDBJ whole genome shotgun (WGS) entry which is preliminary data.</text>
</comment>
<name>A0A9P6MCG1_9FUNG</name>
<keyword evidence="3" id="KW-1185">Reference proteome</keyword>
<feature type="non-terminal residue" evidence="2">
    <location>
        <position position="1"/>
    </location>
</feature>
<sequence>LRIEISGIPPENGKCRVETQLKITFHLKNAVGETVKDWKQLRLPRPLIAKEKHRMEKFN</sequence>
<dbReference type="AlphaFoldDB" id="A0A9P6MCG1"/>
<dbReference type="EMBL" id="JAAAHW010002445">
    <property type="protein sequence ID" value="KAF9991929.1"/>
    <property type="molecule type" value="Genomic_DNA"/>
</dbReference>
<dbReference type="Pfam" id="PF25603">
    <property type="entry name" value="SPT23_MGA2_DBD"/>
    <property type="match status" value="1"/>
</dbReference>
<protein>
    <recommendedName>
        <fullName evidence="1">SPT23/MGA2-like DNA-binding domain-containing protein</fullName>
    </recommendedName>
</protein>
<evidence type="ECO:0000259" key="1">
    <source>
        <dbReference type="Pfam" id="PF25603"/>
    </source>
</evidence>
<dbReference type="OrthoDB" id="71307at2759"/>
<evidence type="ECO:0000313" key="2">
    <source>
        <dbReference type="EMBL" id="KAF9991929.1"/>
    </source>
</evidence>
<feature type="non-terminal residue" evidence="2">
    <location>
        <position position="59"/>
    </location>
</feature>
<accession>A0A9P6MCG1</accession>
<dbReference type="InterPro" id="IPR057962">
    <property type="entry name" value="SPT23_MGA2_DBD"/>
</dbReference>